<reference evidence="2" key="1">
    <citation type="submission" date="2014-01" db="EMBL/GenBank/DDBJ databases">
        <authorList>
            <person name="Brown-Elliot B."/>
            <person name="Wallace R."/>
            <person name="Lenaerts A."/>
            <person name="Ordway D."/>
            <person name="DeGroote M.A."/>
            <person name="Parker T."/>
            <person name="Sizemore C."/>
            <person name="Tallon L.J."/>
            <person name="Sadzewicz L.K."/>
            <person name="Sengamalay N."/>
            <person name="Fraser C.M."/>
            <person name="Hine E."/>
            <person name="Shefchek K.A."/>
            <person name="Das S.P."/>
            <person name="Tettelin H."/>
        </authorList>
    </citation>
    <scope>NUCLEOTIDE SEQUENCE [LARGE SCALE GENOMIC DNA]</scope>
    <source>
        <strain evidence="2">4042</strain>
    </source>
</reference>
<evidence type="ECO:0000256" key="1">
    <source>
        <dbReference type="SAM" id="Phobius"/>
    </source>
</evidence>
<dbReference type="EMBL" id="JAOB01000060">
    <property type="protein sequence ID" value="EUA30458.1"/>
    <property type="molecule type" value="Genomic_DNA"/>
</dbReference>
<keyword evidence="1" id="KW-1133">Transmembrane helix</keyword>
<evidence type="ECO:0000313" key="2">
    <source>
        <dbReference type="EMBL" id="EUA30458.1"/>
    </source>
</evidence>
<organism evidence="2">
    <name type="scientific">Mycobacterium xenopi 4042</name>
    <dbReference type="NCBI Taxonomy" id="1299334"/>
    <lineage>
        <taxon>Bacteria</taxon>
        <taxon>Bacillati</taxon>
        <taxon>Actinomycetota</taxon>
        <taxon>Actinomycetes</taxon>
        <taxon>Mycobacteriales</taxon>
        <taxon>Mycobacteriaceae</taxon>
        <taxon>Mycobacterium</taxon>
    </lineage>
</organism>
<protein>
    <submittedName>
        <fullName evidence="2">Uncharacterized protein</fullName>
    </submittedName>
</protein>
<sequence>MASLPLLIYTELDNPEHAGYLRVWGAALTLIVVVAAVNLVAGGSEYLQADRGELDVRSVVTSPPCYCLGRRRTRCRRRPPPRPVGC</sequence>
<proteinExistence type="predicted"/>
<accession>X8AHF9</accession>
<keyword evidence="1" id="KW-0472">Membrane</keyword>
<comment type="caution">
    <text evidence="2">The sequence shown here is derived from an EMBL/GenBank/DDBJ whole genome shotgun (WGS) entry which is preliminary data.</text>
</comment>
<gene>
    <name evidence="2" type="ORF">I553_4715</name>
</gene>
<dbReference type="AlphaFoldDB" id="X8AHF9"/>
<feature type="transmembrane region" description="Helical" evidence="1">
    <location>
        <begin position="20"/>
        <end position="41"/>
    </location>
</feature>
<name>X8AHF9_MYCXE</name>
<keyword evidence="1" id="KW-0812">Transmembrane</keyword>
<dbReference type="PATRIC" id="fig|1299334.3.peg.6389"/>